<dbReference type="Gene3D" id="3.10.20.90">
    <property type="entry name" value="Phosphatidylinositol 3-kinase Catalytic Subunit, Chain A, domain 1"/>
    <property type="match status" value="1"/>
</dbReference>
<dbReference type="InterPro" id="IPR000719">
    <property type="entry name" value="Prot_kinase_dom"/>
</dbReference>
<keyword evidence="11" id="KW-1185">Reference proteome</keyword>
<dbReference type="Pfam" id="PF14847">
    <property type="entry name" value="Ras_bdg_2"/>
    <property type="match status" value="1"/>
</dbReference>
<dbReference type="GO" id="GO:0004709">
    <property type="term" value="F:MAP kinase kinase kinase activity"/>
    <property type="evidence" value="ECO:0007669"/>
    <property type="project" value="UniProtKB-EC"/>
</dbReference>
<dbReference type="FunFam" id="3.30.200.20:FF:000387">
    <property type="entry name" value="Serine/threonine-protein kinase STE11"/>
    <property type="match status" value="1"/>
</dbReference>
<dbReference type="InterPro" id="IPR029458">
    <property type="entry name" value="Ras-bd_By2"/>
</dbReference>
<dbReference type="PROSITE" id="PS50105">
    <property type="entry name" value="SAM_DOMAIN"/>
    <property type="match status" value="1"/>
</dbReference>
<keyword evidence="5 6" id="KW-0067">ATP-binding</keyword>
<dbReference type="Gene3D" id="1.10.510.10">
    <property type="entry name" value="Transferase(Phosphotransferase) domain 1"/>
    <property type="match status" value="1"/>
</dbReference>
<keyword evidence="4 10" id="KW-0418">Kinase</keyword>
<feature type="compositionally biased region" description="Polar residues" evidence="7">
    <location>
        <begin position="158"/>
        <end position="171"/>
    </location>
</feature>
<evidence type="ECO:0000259" key="9">
    <source>
        <dbReference type="PROSITE" id="PS50105"/>
    </source>
</evidence>
<dbReference type="CDD" id="cd09534">
    <property type="entry name" value="SAM_Ste11_fungal"/>
    <property type="match status" value="1"/>
</dbReference>
<dbReference type="EMBL" id="CP119953">
    <property type="protein sequence ID" value="WFC96323.1"/>
    <property type="molecule type" value="Genomic_DNA"/>
</dbReference>
<dbReference type="InterPro" id="IPR050538">
    <property type="entry name" value="MAP_kinase_kinase_kinase"/>
</dbReference>
<dbReference type="SUPFAM" id="SSF56112">
    <property type="entry name" value="Protein kinase-like (PK-like)"/>
    <property type="match status" value="1"/>
</dbReference>
<dbReference type="InterPro" id="IPR008271">
    <property type="entry name" value="Ser/Thr_kinase_AS"/>
</dbReference>
<dbReference type="GO" id="GO:0005524">
    <property type="term" value="F:ATP binding"/>
    <property type="evidence" value="ECO:0007669"/>
    <property type="project" value="UniProtKB-UniRule"/>
</dbReference>
<feature type="region of interest" description="Disordered" evidence="7">
    <location>
        <begin position="152"/>
        <end position="250"/>
    </location>
</feature>
<dbReference type="InterPro" id="IPR013761">
    <property type="entry name" value="SAM/pointed_sf"/>
</dbReference>
<feature type="region of interest" description="Disordered" evidence="7">
    <location>
        <begin position="467"/>
        <end position="530"/>
    </location>
</feature>
<dbReference type="PROSITE" id="PS00108">
    <property type="entry name" value="PROTEIN_KINASE_ST"/>
    <property type="match status" value="1"/>
</dbReference>
<evidence type="ECO:0000256" key="2">
    <source>
        <dbReference type="ARBA" id="ARBA00022679"/>
    </source>
</evidence>
<keyword evidence="2 10" id="KW-0808">Transferase</keyword>
<feature type="compositionally biased region" description="Basic and acidic residues" evidence="7">
    <location>
        <begin position="234"/>
        <end position="246"/>
    </location>
</feature>
<dbReference type="SMART" id="SM00454">
    <property type="entry name" value="SAM"/>
    <property type="match status" value="1"/>
</dbReference>
<reference evidence="10" key="1">
    <citation type="submission" date="2023-03" db="EMBL/GenBank/DDBJ databases">
        <title>Mating type loci evolution in Malassezia.</title>
        <authorList>
            <person name="Coelho M.A."/>
        </authorList>
    </citation>
    <scope>NUCLEOTIDE SEQUENCE</scope>
    <source>
        <strain evidence="10">CBS 14135</strain>
    </source>
</reference>
<evidence type="ECO:0000256" key="7">
    <source>
        <dbReference type="SAM" id="MobiDB-lite"/>
    </source>
</evidence>
<dbReference type="FunFam" id="1.10.510.10:FF:000334">
    <property type="entry name" value="Serine/threonine-protein kinase STE11"/>
    <property type="match status" value="1"/>
</dbReference>
<evidence type="ECO:0000256" key="4">
    <source>
        <dbReference type="ARBA" id="ARBA00022777"/>
    </source>
</evidence>
<dbReference type="InterPro" id="IPR001660">
    <property type="entry name" value="SAM"/>
</dbReference>
<dbReference type="SUPFAM" id="SSF47769">
    <property type="entry name" value="SAM/Pointed domain"/>
    <property type="match status" value="1"/>
</dbReference>
<evidence type="ECO:0000313" key="11">
    <source>
        <dbReference type="Proteomes" id="UP001216638"/>
    </source>
</evidence>
<dbReference type="InterPro" id="IPR017441">
    <property type="entry name" value="Protein_kinase_ATP_BS"/>
</dbReference>
<evidence type="ECO:0000256" key="3">
    <source>
        <dbReference type="ARBA" id="ARBA00022741"/>
    </source>
</evidence>
<feature type="compositionally biased region" description="Low complexity" evidence="7">
    <location>
        <begin position="584"/>
        <end position="596"/>
    </location>
</feature>
<dbReference type="PROSITE" id="PS00107">
    <property type="entry name" value="PROTEIN_KINASE_ATP"/>
    <property type="match status" value="1"/>
</dbReference>
<keyword evidence="3 6" id="KW-0547">Nucleotide-binding</keyword>
<proteinExistence type="inferred from homology"/>
<dbReference type="Proteomes" id="UP001216638">
    <property type="component" value="Chromosome 3"/>
</dbReference>
<sequence>MPANVRNWSVPEVLAWLHECHLGQHAPVFADNDIQGTALLELDQAALKEMGLASMGDRLRILAAIRALNKRNQEALMRASPSRTHGAYPRGRSAHDRFATTSDSESRQASPASSVHTPVPLSSSSLHTQHTHNHYLTPLARVSDLDLGAGAVPRSLQRRPNTATGVSTGAWQSAASVTSPTSPTSAVSLRSRRPATATSSSSQNVGYSVGRGAFAPSHAAKSRTMQISAPYNLRRADSESDSESARGEPAVSPAFKNLRRALIKFYACDGTSRVVDVSECTSAQEVLVRVLRKFSVSKSDVELEAATYMSPFAFAMAGTDGKLKMLSENELMAVCSAPHAYMPVWQNGLYLVHNGKPLPDAVAVQSPASVTRRASTQSILLGLGVENVAPETSPSPSRTSFARRAARPAVAVAVAATEPLRPTTRVKRRVRNFFGQRPPSELISSHLSEYFPATDSRELQRHSRASLGDVLPPSSAQPDAARLPSPAADGARASPPLRRFPSRSAARVSTASPRGSAQSNASAADDEASSLITMDEITQDLDERNSSDSHGDGTMIVDQDGVPIPLTSPRAREASTTSLVERSATPPDAAATAADAEPSPGEGAVTKPRMRWHKGALIGAGSFGKVFLGMNAKTGLLMAVKQVELPTSDEAATQRRRYMIESLEAEIALLKTIEHPNIVHYLDSYADGEFLNIFLEYVPGGSVVALLRSYGAFEEQLVQNFVRQILQGLHFLHSQAIVHRDIKGANILVDNKGGVKISDFGISKKVESGLLVSARGQRGMLQGSVFWMAPEVVKQTSHTPKADVWSVGCLIVEMLTATHPWPKLDQMQALFQIGMSRRPEIPPDISAAATDFLLRTFEVDEAQRPSAGALLDHVFITQSVSEDAAKAD</sequence>
<evidence type="ECO:0000259" key="8">
    <source>
        <dbReference type="PROSITE" id="PS50011"/>
    </source>
</evidence>
<evidence type="ECO:0000313" key="10">
    <source>
        <dbReference type="EMBL" id="WFC96323.1"/>
    </source>
</evidence>
<dbReference type="AlphaFoldDB" id="A0AAF0DVP0"/>
<dbReference type="SMART" id="SM00220">
    <property type="entry name" value="S_TKc"/>
    <property type="match status" value="1"/>
</dbReference>
<dbReference type="PANTHER" id="PTHR48016:SF56">
    <property type="entry name" value="MAPKK KINASE"/>
    <property type="match status" value="1"/>
</dbReference>
<organism evidence="10 11">
    <name type="scientific">Malassezia brasiliensis</name>
    <dbReference type="NCBI Taxonomy" id="1821822"/>
    <lineage>
        <taxon>Eukaryota</taxon>
        <taxon>Fungi</taxon>
        <taxon>Dikarya</taxon>
        <taxon>Basidiomycota</taxon>
        <taxon>Ustilaginomycotina</taxon>
        <taxon>Malasseziomycetes</taxon>
        <taxon>Malasseziales</taxon>
        <taxon>Malasseziaceae</taxon>
        <taxon>Malassezia</taxon>
    </lineage>
</organism>
<feature type="region of interest" description="Disordered" evidence="7">
    <location>
        <begin position="75"/>
        <end position="129"/>
    </location>
</feature>
<evidence type="ECO:0000256" key="6">
    <source>
        <dbReference type="PROSITE-ProRule" id="PRU10141"/>
    </source>
</evidence>
<dbReference type="Pfam" id="PF00536">
    <property type="entry name" value="SAM_1"/>
    <property type="match status" value="1"/>
</dbReference>
<dbReference type="Pfam" id="PF00069">
    <property type="entry name" value="Pkinase"/>
    <property type="match status" value="1"/>
</dbReference>
<feature type="domain" description="SAM" evidence="9">
    <location>
        <begin position="8"/>
        <end position="71"/>
    </location>
</feature>
<evidence type="ECO:0000256" key="5">
    <source>
        <dbReference type="ARBA" id="ARBA00022840"/>
    </source>
</evidence>
<dbReference type="InterPro" id="IPR011009">
    <property type="entry name" value="Kinase-like_dom_sf"/>
</dbReference>
<feature type="binding site" evidence="6">
    <location>
        <position position="641"/>
    </location>
    <ligand>
        <name>ATP</name>
        <dbReference type="ChEBI" id="CHEBI:30616"/>
    </ligand>
</feature>
<feature type="compositionally biased region" description="Low complexity" evidence="7">
    <location>
        <begin position="173"/>
        <end position="202"/>
    </location>
</feature>
<feature type="compositionally biased region" description="Basic and acidic residues" evidence="7">
    <location>
        <begin position="542"/>
        <end position="551"/>
    </location>
</feature>
<comment type="similarity">
    <text evidence="1">Belongs to the protein kinase superfamily. STE Ser/Thr protein kinase family. MAP kinase kinase kinase subfamily.</text>
</comment>
<dbReference type="PROSITE" id="PS50011">
    <property type="entry name" value="PROTEIN_KINASE_DOM"/>
    <property type="match status" value="1"/>
</dbReference>
<feature type="region of interest" description="Disordered" evidence="7">
    <location>
        <begin position="542"/>
        <end position="607"/>
    </location>
</feature>
<protein>
    <submittedName>
        <fullName evidence="10">Mitogen-activated protein kinase kinase kinase</fullName>
        <ecNumber evidence="10">2.7.11.25</ecNumber>
    </submittedName>
</protein>
<feature type="domain" description="Protein kinase" evidence="8">
    <location>
        <begin position="612"/>
        <end position="876"/>
    </location>
</feature>
<gene>
    <name evidence="10" type="primary">STE11</name>
    <name evidence="10" type="ORF">MBRA1_002980</name>
</gene>
<accession>A0AAF0DVP0</accession>
<dbReference type="EC" id="2.7.11.25" evidence="10"/>
<name>A0AAF0DVP0_9BASI</name>
<dbReference type="Gene3D" id="1.10.150.50">
    <property type="entry name" value="Transcription Factor, Ets-1"/>
    <property type="match status" value="1"/>
</dbReference>
<feature type="compositionally biased region" description="Polar residues" evidence="7">
    <location>
        <begin position="99"/>
        <end position="116"/>
    </location>
</feature>
<dbReference type="PANTHER" id="PTHR48016">
    <property type="entry name" value="MAP KINASE KINASE KINASE SSK2-RELATED-RELATED"/>
    <property type="match status" value="1"/>
</dbReference>
<evidence type="ECO:0000256" key="1">
    <source>
        <dbReference type="ARBA" id="ARBA00006529"/>
    </source>
</evidence>
<dbReference type="SMART" id="SM01304">
    <property type="entry name" value="Ras_bdg_2"/>
    <property type="match status" value="1"/>
</dbReference>